<keyword evidence="3" id="KW-1015">Disulfide bond</keyword>
<evidence type="ECO:0000256" key="4">
    <source>
        <dbReference type="ARBA" id="ARBA00023284"/>
    </source>
</evidence>
<evidence type="ECO:0000313" key="7">
    <source>
        <dbReference type="EMBL" id="MBE9660295.1"/>
    </source>
</evidence>
<dbReference type="GO" id="GO:0030313">
    <property type="term" value="C:cell envelope"/>
    <property type="evidence" value="ECO:0007669"/>
    <property type="project" value="UniProtKB-SubCell"/>
</dbReference>
<evidence type="ECO:0000256" key="1">
    <source>
        <dbReference type="ARBA" id="ARBA00004196"/>
    </source>
</evidence>
<feature type="chain" id="PRO_5038015705" evidence="5">
    <location>
        <begin position="21"/>
        <end position="474"/>
    </location>
</feature>
<dbReference type="CDD" id="cd02966">
    <property type="entry name" value="TlpA_like_family"/>
    <property type="match status" value="1"/>
</dbReference>
<comment type="caution">
    <text evidence="7">The sequence shown here is derived from an EMBL/GenBank/DDBJ whole genome shotgun (WGS) entry which is preliminary data.</text>
</comment>
<dbReference type="PANTHER" id="PTHR42852">
    <property type="entry name" value="THIOL:DISULFIDE INTERCHANGE PROTEIN DSBE"/>
    <property type="match status" value="1"/>
</dbReference>
<keyword evidence="2" id="KW-0201">Cytochrome c-type biogenesis</keyword>
<dbReference type="EMBL" id="JADFFL010000001">
    <property type="protein sequence ID" value="MBE9660295.1"/>
    <property type="molecule type" value="Genomic_DNA"/>
</dbReference>
<feature type="domain" description="Thioredoxin" evidence="6">
    <location>
        <begin position="330"/>
        <end position="474"/>
    </location>
</feature>
<comment type="subcellular location">
    <subcellularLocation>
        <location evidence="1">Cell envelope</location>
    </subcellularLocation>
</comment>
<accession>A0A929KTT2</accession>
<dbReference type="GO" id="GO:0016209">
    <property type="term" value="F:antioxidant activity"/>
    <property type="evidence" value="ECO:0007669"/>
    <property type="project" value="InterPro"/>
</dbReference>
<feature type="signal peptide" evidence="5">
    <location>
        <begin position="1"/>
        <end position="20"/>
    </location>
</feature>
<dbReference type="PROSITE" id="PS51352">
    <property type="entry name" value="THIOREDOXIN_2"/>
    <property type="match status" value="1"/>
</dbReference>
<sequence length="474" mass="52415">MYKTLSALAIFLAGATASFGQTGKDTSKVLLPKTKQPQKVNSITLHMERMAGIGPDGHTSSFQGTLEHLRKYEGGKLYPVMKNLPTDLTNMQEFCYVLDLAQFTYQGYRAGLCSKEYMESHLSGNKFNLADTVLLSKTPLKCYVSAVTGIRDGKPVYKMDVDNDGDFGNDEYRPVLKDASSEELKVSGSVPVKITYLNNDNKIVDDKQLVFVSPGHGNSAELYFAFPEFNYMRFTYKGKPYLAATTSFRRSGIIVVPDRPYFDRMANLKTIKQGQYISLGDDEFVLSRIINNGNDIVLTGADISGFGDKTIAKADAAKVSTAKKGTKISRQLGYIAPIASGININPAISSTGIVSTAKFKGKYLFIDVWGTYCGPCIAEFPHLKEVYSAFSRKDLEIIGLVDDRAPATTQQIFDKHQLPWANIQIDAKTSQTVGYKDINSYPTTFLLDREGKIIDIDLRGEALMNRLKLLIKGS</sequence>
<dbReference type="Pfam" id="PF00578">
    <property type="entry name" value="AhpC-TSA"/>
    <property type="match status" value="1"/>
</dbReference>
<keyword evidence="5" id="KW-0732">Signal</keyword>
<evidence type="ECO:0000259" key="6">
    <source>
        <dbReference type="PROSITE" id="PS51352"/>
    </source>
</evidence>
<organism evidence="7 8">
    <name type="scientific">Mucilaginibacter myungsuensis</name>
    <dbReference type="NCBI Taxonomy" id="649104"/>
    <lineage>
        <taxon>Bacteria</taxon>
        <taxon>Pseudomonadati</taxon>
        <taxon>Bacteroidota</taxon>
        <taxon>Sphingobacteriia</taxon>
        <taxon>Sphingobacteriales</taxon>
        <taxon>Sphingobacteriaceae</taxon>
        <taxon>Mucilaginibacter</taxon>
    </lineage>
</organism>
<dbReference type="PANTHER" id="PTHR42852:SF6">
    <property type="entry name" value="THIOL:DISULFIDE INTERCHANGE PROTEIN DSBE"/>
    <property type="match status" value="1"/>
</dbReference>
<protein>
    <submittedName>
        <fullName evidence="7">TlpA family protein disulfide reductase</fullName>
    </submittedName>
</protein>
<dbReference type="GO" id="GO:0016491">
    <property type="term" value="F:oxidoreductase activity"/>
    <property type="evidence" value="ECO:0007669"/>
    <property type="project" value="InterPro"/>
</dbReference>
<dbReference type="InterPro" id="IPR013766">
    <property type="entry name" value="Thioredoxin_domain"/>
</dbReference>
<evidence type="ECO:0000313" key="8">
    <source>
        <dbReference type="Proteomes" id="UP000622475"/>
    </source>
</evidence>
<dbReference type="InterPro" id="IPR036249">
    <property type="entry name" value="Thioredoxin-like_sf"/>
</dbReference>
<keyword evidence="4" id="KW-0676">Redox-active center</keyword>
<dbReference type="Proteomes" id="UP000622475">
    <property type="component" value="Unassembled WGS sequence"/>
</dbReference>
<reference evidence="7" key="1">
    <citation type="submission" date="2020-10" db="EMBL/GenBank/DDBJ databases">
        <title>Mucilaginibacter mali sp. nov., isolated from rhizosphere soil of apple orchard.</title>
        <authorList>
            <person name="Lee J.-S."/>
            <person name="Kim H.S."/>
            <person name="Kim J.-S."/>
        </authorList>
    </citation>
    <scope>NUCLEOTIDE SEQUENCE</scope>
    <source>
        <strain evidence="7">KCTC 22746</strain>
    </source>
</reference>
<evidence type="ECO:0000256" key="5">
    <source>
        <dbReference type="SAM" id="SignalP"/>
    </source>
</evidence>
<dbReference type="Gene3D" id="3.40.30.10">
    <property type="entry name" value="Glutaredoxin"/>
    <property type="match status" value="1"/>
</dbReference>
<dbReference type="AlphaFoldDB" id="A0A929KTT2"/>
<dbReference type="InterPro" id="IPR000866">
    <property type="entry name" value="AhpC/TSA"/>
</dbReference>
<dbReference type="SUPFAM" id="SSF52833">
    <property type="entry name" value="Thioredoxin-like"/>
    <property type="match status" value="1"/>
</dbReference>
<keyword evidence="8" id="KW-1185">Reference proteome</keyword>
<evidence type="ECO:0000256" key="2">
    <source>
        <dbReference type="ARBA" id="ARBA00022748"/>
    </source>
</evidence>
<name>A0A929KTT2_9SPHI</name>
<proteinExistence type="predicted"/>
<dbReference type="GO" id="GO:0017004">
    <property type="term" value="P:cytochrome complex assembly"/>
    <property type="evidence" value="ECO:0007669"/>
    <property type="project" value="UniProtKB-KW"/>
</dbReference>
<dbReference type="InterPro" id="IPR050553">
    <property type="entry name" value="Thioredoxin_ResA/DsbE_sf"/>
</dbReference>
<evidence type="ECO:0000256" key="3">
    <source>
        <dbReference type="ARBA" id="ARBA00023157"/>
    </source>
</evidence>
<dbReference type="RefSeq" id="WP_194109501.1">
    <property type="nucleotide sequence ID" value="NZ_JADFFL010000001.1"/>
</dbReference>
<gene>
    <name evidence="7" type="ORF">IRJ16_00215</name>
</gene>